<gene>
    <name evidence="2" type="ORF">H4R18_000746</name>
</gene>
<feature type="region of interest" description="Disordered" evidence="1">
    <location>
        <begin position="37"/>
        <end position="62"/>
    </location>
</feature>
<organism evidence="2 3">
    <name type="scientific">Coemansia javaensis</name>
    <dbReference type="NCBI Taxonomy" id="2761396"/>
    <lineage>
        <taxon>Eukaryota</taxon>
        <taxon>Fungi</taxon>
        <taxon>Fungi incertae sedis</taxon>
        <taxon>Zoopagomycota</taxon>
        <taxon>Kickxellomycotina</taxon>
        <taxon>Kickxellomycetes</taxon>
        <taxon>Kickxellales</taxon>
        <taxon>Kickxellaceae</taxon>
        <taxon>Coemansia</taxon>
    </lineage>
</organism>
<evidence type="ECO:0000313" key="3">
    <source>
        <dbReference type="Proteomes" id="UP001140217"/>
    </source>
</evidence>
<keyword evidence="3" id="KW-1185">Reference proteome</keyword>
<comment type="caution">
    <text evidence="2">The sequence shown here is derived from an EMBL/GenBank/DDBJ whole genome shotgun (WGS) entry which is preliminary data.</text>
</comment>
<dbReference type="AlphaFoldDB" id="A0A9W8HHD3"/>
<name>A0A9W8HHD3_9FUNG</name>
<feature type="compositionally biased region" description="Acidic residues" evidence="1">
    <location>
        <begin position="50"/>
        <end position="62"/>
    </location>
</feature>
<dbReference type="EMBL" id="JANBUL010000016">
    <property type="protein sequence ID" value="KAJ2785038.1"/>
    <property type="molecule type" value="Genomic_DNA"/>
</dbReference>
<evidence type="ECO:0000256" key="1">
    <source>
        <dbReference type="SAM" id="MobiDB-lite"/>
    </source>
</evidence>
<accession>A0A9W8HHD3</accession>
<protein>
    <submittedName>
        <fullName evidence="2">Uncharacterized protein</fullName>
    </submittedName>
</protein>
<dbReference type="Proteomes" id="UP001140217">
    <property type="component" value="Unassembled WGS sequence"/>
</dbReference>
<reference evidence="2" key="1">
    <citation type="submission" date="2022-07" db="EMBL/GenBank/DDBJ databases">
        <title>Phylogenomic reconstructions and comparative analyses of Kickxellomycotina fungi.</title>
        <authorList>
            <person name="Reynolds N.K."/>
            <person name="Stajich J.E."/>
            <person name="Barry K."/>
            <person name="Grigoriev I.V."/>
            <person name="Crous P."/>
            <person name="Smith M.E."/>
        </authorList>
    </citation>
    <scope>NUCLEOTIDE SEQUENCE</scope>
    <source>
        <strain evidence="2">NBRC 105414</strain>
    </source>
</reference>
<proteinExistence type="predicted"/>
<sequence>MVACSEDENGSDDEWDRDADELISDLNELGIDISDLDINADESYGIGEGSESDDVNGEADEI</sequence>
<evidence type="ECO:0000313" key="2">
    <source>
        <dbReference type="EMBL" id="KAJ2785038.1"/>
    </source>
</evidence>